<organism evidence="2 3">
    <name type="scientific">Ligilactobacillus murinus DSM 20452 = NBRC 14221</name>
    <dbReference type="NCBI Taxonomy" id="1423772"/>
    <lineage>
        <taxon>Bacteria</taxon>
        <taxon>Bacillati</taxon>
        <taxon>Bacillota</taxon>
        <taxon>Bacilli</taxon>
        <taxon>Lactobacillales</taxon>
        <taxon>Lactobacillaceae</taxon>
        <taxon>Ligilactobacillus</taxon>
    </lineage>
</organism>
<dbReference type="EMBL" id="AYYN01000140">
    <property type="protein sequence ID" value="KRM73492.1"/>
    <property type="molecule type" value="Genomic_DNA"/>
</dbReference>
<evidence type="ECO:0000313" key="3">
    <source>
        <dbReference type="Proteomes" id="UP000051612"/>
    </source>
</evidence>
<dbReference type="Gene3D" id="3.90.1200.10">
    <property type="match status" value="1"/>
</dbReference>
<feature type="domain" description="Aminoglycoside phosphotransferase" evidence="1">
    <location>
        <begin position="47"/>
        <end position="222"/>
    </location>
</feature>
<dbReference type="Pfam" id="PF01636">
    <property type="entry name" value="APH"/>
    <property type="match status" value="1"/>
</dbReference>
<dbReference type="Proteomes" id="UP000051612">
    <property type="component" value="Unassembled WGS sequence"/>
</dbReference>
<sequence>MLIDFLNEYYQADLETIHDVAGNMHLTGHSERFLCDLFVKIFKDKAKFYAEQHVNQVYCPDIYLDNVIYEDNYVIVLKDRVMNDVEKEDLTPTKVYQFGEKLALFHASLTGEVAVPNDKRALSQRLEEQVAKFTGTAYETEVNEVFSRLEEDLAPADTDYELLPKVVLHGDFSIRNLMLYGEHEVLIDFERAHMGVAYEDLIKFFFNEVNELDLRNEFIAGYRSQKELEIPNYSLQRCLLFLCALDILEFHLTHEKQKFGQMAHEMFETIKQGTAVLEL</sequence>
<accession>A0A0R2B6C5</accession>
<evidence type="ECO:0000313" key="2">
    <source>
        <dbReference type="EMBL" id="KRM73492.1"/>
    </source>
</evidence>
<protein>
    <recommendedName>
        <fullName evidence="1">Aminoglycoside phosphotransferase domain-containing protein</fullName>
    </recommendedName>
</protein>
<dbReference type="PATRIC" id="fig|1423772.3.peg.828"/>
<proteinExistence type="predicted"/>
<comment type="caution">
    <text evidence="2">The sequence shown here is derived from an EMBL/GenBank/DDBJ whole genome shotgun (WGS) entry which is preliminary data.</text>
</comment>
<dbReference type="InterPro" id="IPR002575">
    <property type="entry name" value="Aminoglycoside_PTrfase"/>
</dbReference>
<dbReference type="AlphaFoldDB" id="A0A0R2B6C5"/>
<dbReference type="SUPFAM" id="SSF56112">
    <property type="entry name" value="Protein kinase-like (PK-like)"/>
    <property type="match status" value="1"/>
</dbReference>
<evidence type="ECO:0000259" key="1">
    <source>
        <dbReference type="Pfam" id="PF01636"/>
    </source>
</evidence>
<reference evidence="2 3" key="1">
    <citation type="journal article" date="2015" name="Genome Announc.">
        <title>Expanding the biotechnology potential of lactobacilli through comparative genomics of 213 strains and associated genera.</title>
        <authorList>
            <person name="Sun Z."/>
            <person name="Harris H.M."/>
            <person name="McCann A."/>
            <person name="Guo C."/>
            <person name="Argimon S."/>
            <person name="Zhang W."/>
            <person name="Yang X."/>
            <person name="Jeffery I.B."/>
            <person name="Cooney J.C."/>
            <person name="Kagawa T.F."/>
            <person name="Liu W."/>
            <person name="Song Y."/>
            <person name="Salvetti E."/>
            <person name="Wrobel A."/>
            <person name="Rasinkangas P."/>
            <person name="Parkhill J."/>
            <person name="Rea M.C."/>
            <person name="O'Sullivan O."/>
            <person name="Ritari J."/>
            <person name="Douillard F.P."/>
            <person name="Paul Ross R."/>
            <person name="Yang R."/>
            <person name="Briner A.E."/>
            <person name="Felis G.E."/>
            <person name="de Vos W.M."/>
            <person name="Barrangou R."/>
            <person name="Klaenhammer T.R."/>
            <person name="Caufield P.W."/>
            <person name="Cui Y."/>
            <person name="Zhang H."/>
            <person name="O'Toole P.W."/>
        </authorList>
    </citation>
    <scope>NUCLEOTIDE SEQUENCE [LARGE SCALE GENOMIC DNA]</scope>
    <source>
        <strain evidence="2 3">DSM 20452</strain>
    </source>
</reference>
<name>A0A0R2B6C5_9LACO</name>
<gene>
    <name evidence="2" type="ORF">FC48_GL000756</name>
</gene>
<dbReference type="RefSeq" id="WP_056959333.1">
    <property type="nucleotide sequence ID" value="NZ_AYYN01000140.1"/>
</dbReference>
<dbReference type="InterPro" id="IPR011009">
    <property type="entry name" value="Kinase-like_dom_sf"/>
</dbReference>